<keyword evidence="3" id="KW-1185">Reference proteome</keyword>
<feature type="region of interest" description="Disordered" evidence="1">
    <location>
        <begin position="82"/>
        <end position="107"/>
    </location>
</feature>
<evidence type="ECO:0000313" key="2">
    <source>
        <dbReference type="EMBL" id="KAG2587388.1"/>
    </source>
</evidence>
<dbReference type="AlphaFoldDB" id="A0A8T0RRB0"/>
<comment type="caution">
    <text evidence="2">The sequence shown here is derived from an EMBL/GenBank/DDBJ whole genome shotgun (WGS) entry which is preliminary data.</text>
</comment>
<proteinExistence type="predicted"/>
<protein>
    <submittedName>
        <fullName evidence="2">Uncharacterized protein</fullName>
    </submittedName>
</protein>
<dbReference type="Proteomes" id="UP000823388">
    <property type="component" value="Chromosome 5N"/>
</dbReference>
<feature type="region of interest" description="Disordered" evidence="1">
    <location>
        <begin position="1"/>
        <end position="33"/>
    </location>
</feature>
<gene>
    <name evidence="2" type="ORF">PVAP13_5NG145900</name>
</gene>
<sequence>MAEAASWLLPGASSRSDSLPRASRRRMRRSAVRARSRILVKMQRKLERRRPVGLARDGGGAAAQTMWSGVMEDGCKLATDRQARGRSVRAPPHVPEAGYGGEEKSLGPSWLVRSGQGAVSFAVVRGGD</sequence>
<dbReference type="EMBL" id="CM029046">
    <property type="protein sequence ID" value="KAG2587388.1"/>
    <property type="molecule type" value="Genomic_DNA"/>
</dbReference>
<evidence type="ECO:0000313" key="3">
    <source>
        <dbReference type="Proteomes" id="UP000823388"/>
    </source>
</evidence>
<name>A0A8T0RRB0_PANVG</name>
<organism evidence="2 3">
    <name type="scientific">Panicum virgatum</name>
    <name type="common">Blackwell switchgrass</name>
    <dbReference type="NCBI Taxonomy" id="38727"/>
    <lineage>
        <taxon>Eukaryota</taxon>
        <taxon>Viridiplantae</taxon>
        <taxon>Streptophyta</taxon>
        <taxon>Embryophyta</taxon>
        <taxon>Tracheophyta</taxon>
        <taxon>Spermatophyta</taxon>
        <taxon>Magnoliopsida</taxon>
        <taxon>Liliopsida</taxon>
        <taxon>Poales</taxon>
        <taxon>Poaceae</taxon>
        <taxon>PACMAD clade</taxon>
        <taxon>Panicoideae</taxon>
        <taxon>Panicodae</taxon>
        <taxon>Paniceae</taxon>
        <taxon>Panicinae</taxon>
        <taxon>Panicum</taxon>
        <taxon>Panicum sect. Hiantes</taxon>
    </lineage>
</organism>
<accession>A0A8T0RRB0</accession>
<evidence type="ECO:0000256" key="1">
    <source>
        <dbReference type="SAM" id="MobiDB-lite"/>
    </source>
</evidence>
<reference evidence="2" key="1">
    <citation type="submission" date="2020-05" db="EMBL/GenBank/DDBJ databases">
        <title>WGS assembly of Panicum virgatum.</title>
        <authorList>
            <person name="Lovell J.T."/>
            <person name="Jenkins J."/>
            <person name="Shu S."/>
            <person name="Juenger T.E."/>
            <person name="Schmutz J."/>
        </authorList>
    </citation>
    <scope>NUCLEOTIDE SEQUENCE</scope>
    <source>
        <strain evidence="2">AP13</strain>
    </source>
</reference>
<feature type="compositionally biased region" description="Basic residues" evidence="1">
    <location>
        <begin position="22"/>
        <end position="33"/>
    </location>
</feature>